<reference evidence="3" key="2">
    <citation type="journal article" date="2019" name="IMA Fungus">
        <title>Genome sequencing and comparison of five Tilletia species to identify candidate genes for the detection of regulated species infecting wheat.</title>
        <authorList>
            <person name="Nguyen H.D.T."/>
            <person name="Sultana T."/>
            <person name="Kesanakurti P."/>
            <person name="Hambleton S."/>
        </authorList>
    </citation>
    <scope>NUCLEOTIDE SEQUENCE</scope>
    <source>
        <strain evidence="3">DAOMC 236422</strain>
    </source>
</reference>
<reference evidence="3" key="1">
    <citation type="submission" date="2016-04" db="EMBL/GenBank/DDBJ databases">
        <authorList>
            <person name="Nguyen H.D."/>
            <person name="Samba Siva P."/>
            <person name="Cullis J."/>
            <person name="Levesque C.A."/>
            <person name="Hambleton S."/>
        </authorList>
    </citation>
    <scope>NUCLEOTIDE SEQUENCE</scope>
    <source>
        <strain evidence="3">DAOMC 236422</strain>
    </source>
</reference>
<accession>A0A8X7N5D9</accession>
<feature type="chain" id="PRO_5036471954" evidence="2">
    <location>
        <begin position="23"/>
        <end position="149"/>
    </location>
</feature>
<evidence type="ECO:0000313" key="3">
    <source>
        <dbReference type="EMBL" id="KAE8266884.1"/>
    </source>
</evidence>
<keyword evidence="4" id="KW-1185">Reference proteome</keyword>
<evidence type="ECO:0000313" key="4">
    <source>
        <dbReference type="Proteomes" id="UP000078113"/>
    </source>
</evidence>
<feature type="compositionally biased region" description="Basic and acidic residues" evidence="1">
    <location>
        <begin position="106"/>
        <end position="131"/>
    </location>
</feature>
<keyword evidence="2" id="KW-0732">Signal</keyword>
<feature type="compositionally biased region" description="Basic and acidic residues" evidence="1">
    <location>
        <begin position="53"/>
        <end position="99"/>
    </location>
</feature>
<evidence type="ECO:0000256" key="2">
    <source>
        <dbReference type="SAM" id="SignalP"/>
    </source>
</evidence>
<proteinExistence type="predicted"/>
<comment type="caution">
    <text evidence="3">The sequence shown here is derived from an EMBL/GenBank/DDBJ whole genome shotgun (WGS) entry which is preliminary data.</text>
</comment>
<protein>
    <submittedName>
        <fullName evidence="3">Uncharacterized protein</fullName>
    </submittedName>
</protein>
<feature type="signal peptide" evidence="2">
    <location>
        <begin position="1"/>
        <end position="22"/>
    </location>
</feature>
<gene>
    <name evidence="3" type="ORF">A4X09_0g5467</name>
</gene>
<feature type="region of interest" description="Disordered" evidence="1">
    <location>
        <begin position="43"/>
        <end position="149"/>
    </location>
</feature>
<evidence type="ECO:0000256" key="1">
    <source>
        <dbReference type="SAM" id="MobiDB-lite"/>
    </source>
</evidence>
<dbReference type="AlphaFoldDB" id="A0A8X7N5D9"/>
<dbReference type="EMBL" id="LWDG02000282">
    <property type="protein sequence ID" value="KAE8266884.1"/>
    <property type="molecule type" value="Genomic_DNA"/>
</dbReference>
<dbReference type="Proteomes" id="UP000078113">
    <property type="component" value="Unassembled WGS sequence"/>
</dbReference>
<sequence>MQLNSKISLIFFALMLATLIASSPIGNNIDDIAPRSVGVVGCSGDPASVKGNYIKDEGKDDNGEQSENDKESQKDEGAETDDQGEKGEERYGQKGEAGRKGQQGKGADKGGKGHGEDRAGDWKVETEEERHGKHGKGEKKGDEVKHIFF</sequence>
<feature type="compositionally biased region" description="Basic and acidic residues" evidence="1">
    <location>
        <begin position="138"/>
        <end position="149"/>
    </location>
</feature>
<organism evidence="3 4">
    <name type="scientific">Tilletia walkeri</name>
    <dbReference type="NCBI Taxonomy" id="117179"/>
    <lineage>
        <taxon>Eukaryota</taxon>
        <taxon>Fungi</taxon>
        <taxon>Dikarya</taxon>
        <taxon>Basidiomycota</taxon>
        <taxon>Ustilaginomycotina</taxon>
        <taxon>Exobasidiomycetes</taxon>
        <taxon>Tilletiales</taxon>
        <taxon>Tilletiaceae</taxon>
        <taxon>Tilletia</taxon>
    </lineage>
</organism>
<name>A0A8X7N5D9_9BASI</name>